<proteinExistence type="predicted"/>
<dbReference type="Pfam" id="PF03706">
    <property type="entry name" value="LPG_synthase_TM"/>
    <property type="match status" value="1"/>
</dbReference>
<feature type="transmembrane region" description="Helical" evidence="6">
    <location>
        <begin position="123"/>
        <end position="146"/>
    </location>
</feature>
<organism evidence="7 8">
    <name type="scientific">Stenotrophomonas riyadhensis</name>
    <dbReference type="NCBI Taxonomy" id="2859893"/>
    <lineage>
        <taxon>Bacteria</taxon>
        <taxon>Pseudomonadati</taxon>
        <taxon>Pseudomonadota</taxon>
        <taxon>Gammaproteobacteria</taxon>
        <taxon>Lysobacterales</taxon>
        <taxon>Lysobacteraceae</taxon>
        <taxon>Stenotrophomonas</taxon>
    </lineage>
</organism>
<feature type="transmembrane region" description="Helical" evidence="6">
    <location>
        <begin position="248"/>
        <end position="269"/>
    </location>
</feature>
<reference evidence="7 8" key="1">
    <citation type="submission" date="2021-07" db="EMBL/GenBank/DDBJ databases">
        <title>Clinical implication of Pseudomonas aeruginosa: further insight on the antimicrobial resistance.</title>
        <authorList>
            <person name="Macori G."/>
            <person name="Fanning S."/>
            <person name="Alqahtani A."/>
        </authorList>
    </citation>
    <scope>NUCLEOTIDE SEQUENCE [LARGE SCALE GENOMIC DNA]</scope>
    <source>
        <strain evidence="7 8">CFS3442</strain>
    </source>
</reference>
<name>A0ABT2XKS8_9GAMM</name>
<evidence type="ECO:0000256" key="3">
    <source>
        <dbReference type="ARBA" id="ARBA00022692"/>
    </source>
</evidence>
<evidence type="ECO:0000256" key="2">
    <source>
        <dbReference type="ARBA" id="ARBA00022475"/>
    </source>
</evidence>
<feature type="transmembrane region" description="Helical" evidence="6">
    <location>
        <begin position="49"/>
        <end position="65"/>
    </location>
</feature>
<dbReference type="Proteomes" id="UP001208054">
    <property type="component" value="Unassembled WGS sequence"/>
</dbReference>
<feature type="transmembrane region" description="Helical" evidence="6">
    <location>
        <begin position="85"/>
        <end position="103"/>
    </location>
</feature>
<dbReference type="InterPro" id="IPR022791">
    <property type="entry name" value="L-PG_synthase/AglD"/>
</dbReference>
<dbReference type="PANTHER" id="PTHR39087">
    <property type="entry name" value="UPF0104 MEMBRANE PROTEIN MJ1595"/>
    <property type="match status" value="1"/>
</dbReference>
<gene>
    <name evidence="7" type="ORF">KYJ44_14950</name>
</gene>
<protein>
    <submittedName>
        <fullName evidence="7">Flippase-like domain-containing protein</fullName>
    </submittedName>
</protein>
<feature type="transmembrane region" description="Helical" evidence="6">
    <location>
        <begin position="20"/>
        <end position="37"/>
    </location>
</feature>
<feature type="transmembrane region" description="Helical" evidence="6">
    <location>
        <begin position="289"/>
        <end position="312"/>
    </location>
</feature>
<keyword evidence="8" id="KW-1185">Reference proteome</keyword>
<keyword evidence="4 6" id="KW-1133">Transmembrane helix</keyword>
<keyword evidence="3 6" id="KW-0812">Transmembrane</keyword>
<evidence type="ECO:0000256" key="6">
    <source>
        <dbReference type="SAM" id="Phobius"/>
    </source>
</evidence>
<sequence length="327" mass="34398">MANRRPPVSVQPAPGGRAGIWVAAIAVIYLASLWYLDRDRNILSQLARMAAPLSACAVLVLLGYICRYQRWRGVLAAQGHPVHAWWQGLVAYLAGFAFTASPGKAGELLRIRYFNWQGIPPRATLTTFIFERACDLLVITLLSIGAATLVPAFGLLALIILVLLLALLALGCWPPLARFARGLATRLPGAPIRRAAGFLIDGGTALGALLRIRLLLGSLGWGSVAWLLTAVAFAWLCHSSGITVPSPLLLGIYPLAMLIGALSFVPGGVGTTEAAIVLMLVACGVGPDAALAMAIGIRLVSLWLAVLVGMLAMATLESRALAAATGR</sequence>
<evidence type="ECO:0000256" key="4">
    <source>
        <dbReference type="ARBA" id="ARBA00022989"/>
    </source>
</evidence>
<dbReference type="PANTHER" id="PTHR39087:SF2">
    <property type="entry name" value="UPF0104 MEMBRANE PROTEIN MJ1595"/>
    <property type="match status" value="1"/>
</dbReference>
<evidence type="ECO:0000256" key="5">
    <source>
        <dbReference type="ARBA" id="ARBA00023136"/>
    </source>
</evidence>
<evidence type="ECO:0000256" key="1">
    <source>
        <dbReference type="ARBA" id="ARBA00004651"/>
    </source>
</evidence>
<keyword evidence="5 6" id="KW-0472">Membrane</keyword>
<evidence type="ECO:0000313" key="7">
    <source>
        <dbReference type="EMBL" id="MCV0325628.1"/>
    </source>
</evidence>
<accession>A0ABT2XKS8</accession>
<dbReference type="EMBL" id="JAHWBK010000009">
    <property type="protein sequence ID" value="MCV0325628.1"/>
    <property type="molecule type" value="Genomic_DNA"/>
</dbReference>
<keyword evidence="2" id="KW-1003">Cell membrane</keyword>
<comment type="subcellular location">
    <subcellularLocation>
        <location evidence="1">Cell membrane</location>
        <topology evidence="1">Multi-pass membrane protein</topology>
    </subcellularLocation>
</comment>
<dbReference type="RefSeq" id="WP_197611121.1">
    <property type="nucleotide sequence ID" value="NZ_JAHWBK010000009.1"/>
</dbReference>
<feature type="transmembrane region" description="Helical" evidence="6">
    <location>
        <begin position="218"/>
        <end position="236"/>
    </location>
</feature>
<evidence type="ECO:0000313" key="8">
    <source>
        <dbReference type="Proteomes" id="UP001208054"/>
    </source>
</evidence>
<feature type="transmembrane region" description="Helical" evidence="6">
    <location>
        <begin position="152"/>
        <end position="174"/>
    </location>
</feature>
<comment type="caution">
    <text evidence="7">The sequence shown here is derived from an EMBL/GenBank/DDBJ whole genome shotgun (WGS) entry which is preliminary data.</text>
</comment>